<comment type="caution">
    <text evidence="3">The sequence shown here is derived from an EMBL/GenBank/DDBJ whole genome shotgun (WGS) entry which is preliminary data.</text>
</comment>
<evidence type="ECO:0000313" key="4">
    <source>
        <dbReference type="Proteomes" id="UP000285278"/>
    </source>
</evidence>
<dbReference type="Pfam" id="PF02698">
    <property type="entry name" value="DUF218"/>
    <property type="match status" value="1"/>
</dbReference>
<dbReference type="GO" id="GO:0043164">
    <property type="term" value="P:Gram-negative-bacterium-type cell wall biogenesis"/>
    <property type="evidence" value="ECO:0007669"/>
    <property type="project" value="TreeGrafter"/>
</dbReference>
<dbReference type="OrthoDB" id="9782395at2"/>
<evidence type="ECO:0000313" key="3">
    <source>
        <dbReference type="EMBL" id="RIX36768.1"/>
    </source>
</evidence>
<dbReference type="AlphaFoldDB" id="A0A418Q9U8"/>
<protein>
    <submittedName>
        <fullName evidence="3">YdcF family protein</fullName>
    </submittedName>
</protein>
<keyword evidence="1" id="KW-0472">Membrane</keyword>
<keyword evidence="4" id="KW-1185">Reference proteome</keyword>
<dbReference type="STRING" id="1451189.CFAL_09100"/>
<dbReference type="InterPro" id="IPR003848">
    <property type="entry name" value="DUF218"/>
</dbReference>
<organism evidence="3 4">
    <name type="scientific">Corynebacterium falsenii</name>
    <dbReference type="NCBI Taxonomy" id="108486"/>
    <lineage>
        <taxon>Bacteria</taxon>
        <taxon>Bacillati</taxon>
        <taxon>Actinomycetota</taxon>
        <taxon>Actinomycetes</taxon>
        <taxon>Mycobacteriales</taxon>
        <taxon>Corynebacteriaceae</taxon>
        <taxon>Corynebacterium</taxon>
    </lineage>
</organism>
<accession>A0A418Q9U8</accession>
<feature type="transmembrane region" description="Helical" evidence="1">
    <location>
        <begin position="88"/>
        <end position="110"/>
    </location>
</feature>
<dbReference type="InterPro" id="IPR014729">
    <property type="entry name" value="Rossmann-like_a/b/a_fold"/>
</dbReference>
<keyword evidence="1" id="KW-1133">Transmembrane helix</keyword>
<evidence type="ECO:0000256" key="1">
    <source>
        <dbReference type="SAM" id="Phobius"/>
    </source>
</evidence>
<feature type="transmembrane region" description="Helical" evidence="1">
    <location>
        <begin position="30"/>
        <end position="48"/>
    </location>
</feature>
<gene>
    <name evidence="3" type="ORF">D3M95_00740</name>
</gene>
<proteinExistence type="predicted"/>
<dbReference type="Gene3D" id="3.40.50.620">
    <property type="entry name" value="HUPs"/>
    <property type="match status" value="1"/>
</dbReference>
<dbReference type="InterPro" id="IPR051599">
    <property type="entry name" value="Cell_Envelope_Assoc"/>
</dbReference>
<keyword evidence="1" id="KW-0812">Transmembrane</keyword>
<feature type="transmembrane region" description="Helical" evidence="1">
    <location>
        <begin position="60"/>
        <end position="82"/>
    </location>
</feature>
<dbReference type="CDD" id="cd06259">
    <property type="entry name" value="YdcF-like"/>
    <property type="match status" value="1"/>
</dbReference>
<name>A0A418Q9U8_9CORY</name>
<evidence type="ECO:0000259" key="2">
    <source>
        <dbReference type="Pfam" id="PF02698"/>
    </source>
</evidence>
<dbReference type="EMBL" id="QXJK01000001">
    <property type="protein sequence ID" value="RIX36768.1"/>
    <property type="molecule type" value="Genomic_DNA"/>
</dbReference>
<dbReference type="PANTHER" id="PTHR30336">
    <property type="entry name" value="INNER MEMBRANE PROTEIN, PROBABLE PERMEASE"/>
    <property type="match status" value="1"/>
</dbReference>
<dbReference type="GO" id="GO:0000270">
    <property type="term" value="P:peptidoglycan metabolic process"/>
    <property type="evidence" value="ECO:0007669"/>
    <property type="project" value="TreeGrafter"/>
</dbReference>
<dbReference type="RefSeq" id="WP_119664109.1">
    <property type="nucleotide sequence ID" value="NZ_JAQPSN010000001.1"/>
</dbReference>
<dbReference type="Proteomes" id="UP000285278">
    <property type="component" value="Unassembled WGS sequence"/>
</dbReference>
<dbReference type="GO" id="GO:0005886">
    <property type="term" value="C:plasma membrane"/>
    <property type="evidence" value="ECO:0007669"/>
    <property type="project" value="TreeGrafter"/>
</dbReference>
<reference evidence="3 4" key="1">
    <citation type="submission" date="2018-09" db="EMBL/GenBank/DDBJ databases">
        <title>Optimization and identification of Corynebacterium falsenii FN1-14 from fish paste.</title>
        <authorList>
            <person name="Daroonpunt R."/>
            <person name="Tanasupawat S."/>
        </authorList>
    </citation>
    <scope>NUCLEOTIDE SEQUENCE [LARGE SCALE GENOMIC DNA]</scope>
    <source>
        <strain evidence="3 4">FN1-14</strain>
    </source>
</reference>
<sequence>MNLKRWDGVGLAVCALGLAGWGVQLLLRPMWWAFAAALVTVVVVGAVLSPKLASGDRRAWVHWTTELGATLMVTWIYGALVLLFDATFFPLGAVGVIGWLVVVGSFLWFVGRALGTQRRTVVPGTDAVVVLGAGLAGDRPGPLLANRCRAGAAACPPGTTLIVSGGQGPDEPCTEADAMSRFLIDEMGYRGGVEKEPRAENTEDNINFSLDMLGDSPTIALVTSDFHVLRTEGLVRDIQRERDFEAYVIGAPTPVRARPAAFLREFVAYWLWRKDR</sequence>
<dbReference type="PANTHER" id="PTHR30336:SF4">
    <property type="entry name" value="ENVELOPE BIOGENESIS FACTOR ELYC"/>
    <property type="match status" value="1"/>
</dbReference>
<feature type="domain" description="DUF218" evidence="2">
    <location>
        <begin position="126"/>
        <end position="266"/>
    </location>
</feature>